<keyword evidence="9" id="KW-0464">Manganese</keyword>
<evidence type="ECO:0000256" key="2">
    <source>
        <dbReference type="ARBA" id="ARBA00001936"/>
    </source>
</evidence>
<comment type="caution">
    <text evidence="11">The sequence shown here is derived from an EMBL/GenBank/DDBJ whole genome shotgun (WGS) entry which is preliminary data.</text>
</comment>
<dbReference type="GO" id="GO:0008927">
    <property type="term" value="F:mannonate dehydratase activity"/>
    <property type="evidence" value="ECO:0007669"/>
    <property type="project" value="UniProtKB-EC"/>
</dbReference>
<reference evidence="11 12" key="1">
    <citation type="journal article" date="2014" name="Genome Announc.">
        <title>Draft Genome Sequence of the Boron-Tolerant and Moderately Halotolerant Bacterium Gracilibacillus boraciitolerans JCM 21714T.</title>
        <authorList>
            <person name="Ahmed I."/>
            <person name="Oshima K."/>
            <person name="Suda W."/>
            <person name="Kitamura K."/>
            <person name="Iida T."/>
            <person name="Ohmori Y."/>
            <person name="Fujiwara T."/>
            <person name="Hattori M."/>
            <person name="Ohkuma M."/>
        </authorList>
    </citation>
    <scope>NUCLEOTIDE SEQUENCE [LARGE SCALE GENOMIC DNA]</scope>
    <source>
        <strain evidence="11 12">JCM 21714</strain>
    </source>
</reference>
<dbReference type="EC" id="4.2.1.8" evidence="7"/>
<evidence type="ECO:0000256" key="8">
    <source>
        <dbReference type="ARBA" id="ARBA00023004"/>
    </source>
</evidence>
<dbReference type="PANTHER" id="PTHR30387">
    <property type="entry name" value="MANNONATE DEHYDRATASE"/>
    <property type="match status" value="1"/>
</dbReference>
<dbReference type="Proteomes" id="UP000019102">
    <property type="component" value="Unassembled WGS sequence"/>
</dbReference>
<dbReference type="GO" id="GO:0008198">
    <property type="term" value="F:ferrous iron binding"/>
    <property type="evidence" value="ECO:0007669"/>
    <property type="project" value="TreeGrafter"/>
</dbReference>
<gene>
    <name evidence="11" type="ORF">JCM21714_937</name>
</gene>
<evidence type="ECO:0000256" key="6">
    <source>
        <dbReference type="ARBA" id="ARBA00007389"/>
    </source>
</evidence>
<name>W4VF11_9BACI</name>
<evidence type="ECO:0000313" key="11">
    <source>
        <dbReference type="EMBL" id="GAE91965.1"/>
    </source>
</evidence>
<dbReference type="PANTHER" id="PTHR30387:SF2">
    <property type="entry name" value="MANNONATE DEHYDRATASE"/>
    <property type="match status" value="1"/>
</dbReference>
<dbReference type="NCBIfam" id="NF003027">
    <property type="entry name" value="PRK03906.1"/>
    <property type="match status" value="1"/>
</dbReference>
<evidence type="ECO:0000256" key="4">
    <source>
        <dbReference type="ARBA" id="ARBA00002713"/>
    </source>
</evidence>
<proteinExistence type="inferred from homology"/>
<dbReference type="EMBL" id="BAVS01000002">
    <property type="protein sequence ID" value="GAE91965.1"/>
    <property type="molecule type" value="Genomic_DNA"/>
</dbReference>
<comment type="catalytic activity">
    <reaction evidence="1">
        <text>D-mannonate = 2-dehydro-3-deoxy-D-gluconate + H2O</text>
        <dbReference type="Rhea" id="RHEA:20097"/>
        <dbReference type="ChEBI" id="CHEBI:15377"/>
        <dbReference type="ChEBI" id="CHEBI:17767"/>
        <dbReference type="ChEBI" id="CHEBI:57990"/>
        <dbReference type="EC" id="4.2.1.8"/>
    </reaction>
</comment>
<dbReference type="InterPro" id="IPR004628">
    <property type="entry name" value="Man_deHydtase"/>
</dbReference>
<evidence type="ECO:0000256" key="3">
    <source>
        <dbReference type="ARBA" id="ARBA00001954"/>
    </source>
</evidence>
<comment type="pathway">
    <text evidence="5">Carbohydrate metabolism; pentose and glucuronate interconversion.</text>
</comment>
<comment type="cofactor">
    <cofactor evidence="2">
        <name>Mn(2+)</name>
        <dbReference type="ChEBI" id="CHEBI:29035"/>
    </cofactor>
</comment>
<dbReference type="SUPFAM" id="SSF51658">
    <property type="entry name" value="Xylose isomerase-like"/>
    <property type="match status" value="1"/>
</dbReference>
<evidence type="ECO:0000256" key="5">
    <source>
        <dbReference type="ARBA" id="ARBA00004892"/>
    </source>
</evidence>
<evidence type="ECO:0000256" key="10">
    <source>
        <dbReference type="ARBA" id="ARBA00023239"/>
    </source>
</evidence>
<keyword evidence="12" id="KW-1185">Reference proteome</keyword>
<dbReference type="STRING" id="1298598.JCM21714_937"/>
<accession>W4VF11</accession>
<keyword evidence="10" id="KW-0456">Lyase</keyword>
<dbReference type="GO" id="GO:0042840">
    <property type="term" value="P:D-glucuronate catabolic process"/>
    <property type="evidence" value="ECO:0007669"/>
    <property type="project" value="TreeGrafter"/>
</dbReference>
<dbReference type="AlphaFoldDB" id="W4VF11"/>
<dbReference type="Gene3D" id="3.20.20.150">
    <property type="entry name" value="Divalent-metal-dependent TIM barrel enzymes"/>
    <property type="match status" value="1"/>
</dbReference>
<dbReference type="Pfam" id="PF03786">
    <property type="entry name" value="UxuA"/>
    <property type="match status" value="1"/>
</dbReference>
<dbReference type="UniPathway" id="UPA00246"/>
<sequence length="165" mass="19115">MRMVFRWFGEGNDSVSLTKIKQIPGVEGIVWALHDIPAGEIWPLDRIQEVKKQTDLYGFHLDVVESVNIHESIKLGSADRDVYIMNYLETIKHLASVGVKVICYNFMPVFDWVRTDLFRSLPDQSTALFYEKEKVTAMDPLELVRKIAANPDYTMPGWEPERLKR</sequence>
<evidence type="ECO:0000256" key="7">
    <source>
        <dbReference type="ARBA" id="ARBA00012927"/>
    </source>
</evidence>
<organism evidence="11 12">
    <name type="scientific">Gracilibacillus boraciitolerans JCM 21714</name>
    <dbReference type="NCBI Taxonomy" id="1298598"/>
    <lineage>
        <taxon>Bacteria</taxon>
        <taxon>Bacillati</taxon>
        <taxon>Bacillota</taxon>
        <taxon>Bacilli</taxon>
        <taxon>Bacillales</taxon>
        <taxon>Bacillaceae</taxon>
        <taxon>Gracilibacillus</taxon>
    </lineage>
</organism>
<protein>
    <recommendedName>
        <fullName evidence="7">mannonate dehydratase</fullName>
        <ecNumber evidence="7">4.2.1.8</ecNumber>
    </recommendedName>
</protein>
<dbReference type="GO" id="GO:0030145">
    <property type="term" value="F:manganese ion binding"/>
    <property type="evidence" value="ECO:0007669"/>
    <property type="project" value="TreeGrafter"/>
</dbReference>
<evidence type="ECO:0000256" key="1">
    <source>
        <dbReference type="ARBA" id="ARBA00001794"/>
    </source>
</evidence>
<comment type="function">
    <text evidence="4">Catalyzes the dehydration of D-mannonate.</text>
</comment>
<dbReference type="InterPro" id="IPR036237">
    <property type="entry name" value="Xyl_isomerase-like_sf"/>
</dbReference>
<evidence type="ECO:0000313" key="12">
    <source>
        <dbReference type="Proteomes" id="UP000019102"/>
    </source>
</evidence>
<keyword evidence="8" id="KW-0408">Iron</keyword>
<comment type="similarity">
    <text evidence="6">Belongs to the mannonate dehydratase family.</text>
</comment>
<dbReference type="eggNOG" id="COG1312">
    <property type="taxonomic scope" value="Bacteria"/>
</dbReference>
<comment type="cofactor">
    <cofactor evidence="3">
        <name>Fe(2+)</name>
        <dbReference type="ChEBI" id="CHEBI:29033"/>
    </cofactor>
</comment>
<evidence type="ECO:0000256" key="9">
    <source>
        <dbReference type="ARBA" id="ARBA00023211"/>
    </source>
</evidence>